<dbReference type="OrthoDB" id="3261862at2759"/>
<feature type="region of interest" description="Disordered" evidence="1">
    <location>
        <begin position="246"/>
        <end position="305"/>
    </location>
</feature>
<feature type="region of interest" description="Disordered" evidence="1">
    <location>
        <begin position="478"/>
        <end position="600"/>
    </location>
</feature>
<feature type="compositionally biased region" description="Low complexity" evidence="1">
    <location>
        <begin position="713"/>
        <end position="724"/>
    </location>
</feature>
<sequence length="1029" mass="110849">MEAVPTHRPGSLRSMASNSSIASGVSLSRRPRTTSRARSRTVTGGSFRAEDVPELPTSPSDLPYLASPFHEAPSEDYKVSSSPTPLNEPPSRPPRSPHRLDANEIRSSDTASSQGATDADPTFVDAAPVPITSISGKPSKASKQASTLPHLDTGYRPPPSAFQRDPALTPVINVRDSVSTQQSGVSSSLYPPSTSTASAPESPTSPQSMASQADAVPFSVEVNEVQDFDGDDVAYRLRLLVKNNYFLPPAHSKPSPADLVSSSLNPSKKSPRSPAPNFLDLFRVGKSKSKPTTPTGQGSAFDPMAPMLRTTADSITASYALRGNQSRPPQQAPNVPMHSPNPAPRGRVVVVREKMTDIAVAAKQSEQDIKMRGARLEQTSQKGDSTSVDDIIDPTDAVDIPPPSPSYPFAVQASAMHGLGVSESVGADILAERLPPGKHTPAYDPVEDTWRKALLHQAVHHSLDNTPDVSTLSQIIAPSTPLSSPMSIPTDSPHQDTPKATQNLLQQKITNHPLPESPSKIKHFREKSNASTAKSISKAGLTVSTPDGSQELSRPTSYQRVDTPSGPLTPLGPPPPRRFPNSAFSLSQSNATNGRVSPLSVRSLDDSRHILRRAASSPLMTDGYNTSLSRLDLSSPPPMPPYDPRFSQASSSRSIRTSVDDDASEVHLSDNEALPRRSLALSAMRSKPSMSEYSHASQSPTTSTFQDMLNHDSQSVSPVQSEPSRFTGEPLERVATYRSSVSARSAATSPPPRHSSSLAYTPLPPPPRTTSLNYQGVKKQLSSSSSRREDSLRESSDDPTFHITAPEPTTPPLPGSGHRSHFHTPPLSIDTSMVSLSPGLRSAPGPSSLTSFFDDIQSQPNAMDDLESSSDESEDEPPRITPQIYDDPRNRAASVSTSPGGSRSPIMKHGNYSTPYIRQNRPPIGHDAHSKQPISNKTPSLLSKNDAQGSSYDFFKYAQDNPLNFSALAGDAEGARRPATADHVHTWRHNQEKQESLRKLDGMLIQHIEDERDHIKRIATHLKQTANPT</sequence>
<dbReference type="EMBL" id="JAFIQS010000004">
    <property type="protein sequence ID" value="KAG5170232.1"/>
    <property type="molecule type" value="Genomic_DNA"/>
</dbReference>
<feature type="compositionally biased region" description="Polar residues" evidence="1">
    <location>
        <begin position="688"/>
        <end position="707"/>
    </location>
</feature>
<feature type="compositionally biased region" description="Polar residues" evidence="1">
    <location>
        <begin position="323"/>
        <end position="333"/>
    </location>
</feature>
<feature type="compositionally biased region" description="Polar residues" evidence="1">
    <location>
        <begin position="478"/>
        <end position="492"/>
    </location>
</feature>
<comment type="caution">
    <text evidence="2">The sequence shown here is derived from an EMBL/GenBank/DDBJ whole genome shotgun (WGS) entry which is preliminary data.</text>
</comment>
<reference evidence="2" key="1">
    <citation type="submission" date="2021-02" db="EMBL/GenBank/DDBJ databases">
        <title>Psilocybe cubensis genome.</title>
        <authorList>
            <person name="Mckernan K.J."/>
            <person name="Crawford S."/>
            <person name="Trippe A."/>
            <person name="Kane L.T."/>
            <person name="Mclaughlin S."/>
        </authorList>
    </citation>
    <scope>NUCLEOTIDE SEQUENCE [LARGE SCALE GENOMIC DNA]</scope>
    <source>
        <strain evidence="2">MGC-MH-2018</strain>
    </source>
</reference>
<feature type="region of interest" description="Disordered" evidence="1">
    <location>
        <begin position="1"/>
        <end position="215"/>
    </location>
</feature>
<proteinExistence type="predicted"/>
<feature type="compositionally biased region" description="Basic and acidic residues" evidence="1">
    <location>
        <begin position="98"/>
        <end position="107"/>
    </location>
</feature>
<feature type="region of interest" description="Disordered" evidence="1">
    <location>
        <begin position="323"/>
        <end position="344"/>
    </location>
</feature>
<feature type="region of interest" description="Disordered" evidence="1">
    <location>
        <begin position="683"/>
        <end position="944"/>
    </location>
</feature>
<feature type="compositionally biased region" description="Polar residues" evidence="1">
    <location>
        <begin position="582"/>
        <end position="595"/>
    </location>
</feature>
<evidence type="ECO:0000256" key="1">
    <source>
        <dbReference type="SAM" id="MobiDB-lite"/>
    </source>
</evidence>
<accession>A0A8H7Y0I4</accession>
<feature type="region of interest" description="Disordered" evidence="1">
    <location>
        <begin position="619"/>
        <end position="671"/>
    </location>
</feature>
<protein>
    <submittedName>
        <fullName evidence="2">Uncharacterized protein</fullName>
    </submittedName>
</protein>
<feature type="compositionally biased region" description="Polar residues" evidence="1">
    <location>
        <begin position="14"/>
        <end position="25"/>
    </location>
</feature>
<feature type="compositionally biased region" description="Acidic residues" evidence="1">
    <location>
        <begin position="864"/>
        <end position="875"/>
    </location>
</feature>
<feature type="compositionally biased region" description="Low complexity" evidence="1">
    <location>
        <begin position="738"/>
        <end position="761"/>
    </location>
</feature>
<feature type="compositionally biased region" description="Basic residues" evidence="1">
    <location>
        <begin position="29"/>
        <end position="39"/>
    </location>
</feature>
<evidence type="ECO:0000313" key="2">
    <source>
        <dbReference type="EMBL" id="KAG5170232.1"/>
    </source>
</evidence>
<feature type="compositionally biased region" description="Polar residues" evidence="1">
    <location>
        <begin position="845"/>
        <end position="861"/>
    </location>
</feature>
<feature type="compositionally biased region" description="Polar residues" evidence="1">
    <location>
        <begin position="498"/>
        <end position="510"/>
    </location>
</feature>
<dbReference type="AlphaFoldDB" id="A0A8H7Y0I4"/>
<gene>
    <name evidence="2" type="ORF">JR316_004620</name>
</gene>
<feature type="compositionally biased region" description="Basic and acidic residues" evidence="1">
    <location>
        <begin position="786"/>
        <end position="800"/>
    </location>
</feature>
<organism evidence="2">
    <name type="scientific">Psilocybe cubensis</name>
    <name type="common">Psychedelic mushroom</name>
    <name type="synonym">Stropharia cubensis</name>
    <dbReference type="NCBI Taxonomy" id="181762"/>
    <lineage>
        <taxon>Eukaryota</taxon>
        <taxon>Fungi</taxon>
        <taxon>Dikarya</taxon>
        <taxon>Basidiomycota</taxon>
        <taxon>Agaricomycotina</taxon>
        <taxon>Agaricomycetes</taxon>
        <taxon>Agaricomycetidae</taxon>
        <taxon>Agaricales</taxon>
        <taxon>Agaricineae</taxon>
        <taxon>Strophariaceae</taxon>
        <taxon>Psilocybe</taxon>
    </lineage>
</organism>
<name>A0A8H7Y0I4_PSICU</name>
<feature type="compositionally biased region" description="Polar residues" evidence="1">
    <location>
        <begin position="542"/>
        <end position="562"/>
    </location>
</feature>
<feature type="compositionally biased region" description="Low complexity" evidence="1">
    <location>
        <begin position="644"/>
        <end position="657"/>
    </location>
</feature>
<feature type="compositionally biased region" description="Polar residues" evidence="1">
    <location>
        <begin position="932"/>
        <end position="944"/>
    </location>
</feature>
<feature type="compositionally biased region" description="Low complexity" evidence="1">
    <location>
        <begin position="177"/>
        <end position="208"/>
    </location>
</feature>
<feature type="compositionally biased region" description="Polar residues" evidence="1">
    <location>
        <begin position="132"/>
        <end position="147"/>
    </location>
</feature>